<dbReference type="EMBL" id="JAPDPI010000035">
    <property type="protein sequence ID" value="MCW3807012.1"/>
    <property type="molecule type" value="Genomic_DNA"/>
</dbReference>
<dbReference type="AlphaFoldDB" id="A0AAE3MG51"/>
<dbReference type="PANTHER" id="PTHR34387:SF1">
    <property type="entry name" value="PERIPLASMIC IMMUNOGENIC PROTEIN"/>
    <property type="match status" value="1"/>
</dbReference>
<dbReference type="RefSeq" id="WP_301201005.1">
    <property type="nucleotide sequence ID" value="NZ_JAPDPI010000035.1"/>
</dbReference>
<keyword evidence="1" id="KW-0732">Signal</keyword>
<proteinExistence type="predicted"/>
<feature type="chain" id="PRO_5042164554" evidence="1">
    <location>
        <begin position="19"/>
        <end position="234"/>
    </location>
</feature>
<protein>
    <submittedName>
        <fullName evidence="2">SIMPL domain-containing protein</fullName>
    </submittedName>
</protein>
<gene>
    <name evidence="2" type="ORF">OM074_15350</name>
</gene>
<accession>A0AAE3MG51</accession>
<dbReference type="PANTHER" id="PTHR34387">
    <property type="entry name" value="SLR1258 PROTEIN"/>
    <property type="match status" value="1"/>
</dbReference>
<organism evidence="2 3">
    <name type="scientific">Plebeiibacterium marinum</name>
    <dbReference type="NCBI Taxonomy" id="2992111"/>
    <lineage>
        <taxon>Bacteria</taxon>
        <taxon>Pseudomonadati</taxon>
        <taxon>Bacteroidota</taxon>
        <taxon>Bacteroidia</taxon>
        <taxon>Marinilabiliales</taxon>
        <taxon>Marinilabiliaceae</taxon>
        <taxon>Plebeiibacterium</taxon>
    </lineage>
</organism>
<feature type="signal peptide" evidence="1">
    <location>
        <begin position="1"/>
        <end position="18"/>
    </location>
</feature>
<evidence type="ECO:0000313" key="3">
    <source>
        <dbReference type="Proteomes" id="UP001207408"/>
    </source>
</evidence>
<reference evidence="2" key="1">
    <citation type="submission" date="2022-10" db="EMBL/GenBank/DDBJ databases">
        <authorList>
            <person name="Yu W.X."/>
        </authorList>
    </citation>
    <scope>NUCLEOTIDE SEQUENCE</scope>
    <source>
        <strain evidence="2">D04</strain>
    </source>
</reference>
<name>A0AAE3MG51_9BACT</name>
<dbReference type="Pfam" id="PF04402">
    <property type="entry name" value="SIMPL"/>
    <property type="match status" value="1"/>
</dbReference>
<comment type="caution">
    <text evidence="2">The sequence shown here is derived from an EMBL/GenBank/DDBJ whole genome shotgun (WGS) entry which is preliminary data.</text>
</comment>
<dbReference type="Gene3D" id="3.30.110.170">
    <property type="entry name" value="Protein of unknown function (DUF541), domain 1"/>
    <property type="match status" value="1"/>
</dbReference>
<dbReference type="InterPro" id="IPR052022">
    <property type="entry name" value="26kDa_periplasmic_antigen"/>
</dbReference>
<sequence length="234" mass="26806">MKTLILTLAVMITTATFAQQGQKNFIDHPYIEVTGKAEMQVQPDMIYIKVDIDEKDTKNKISLEELERKMINQLEKIGVDIKNDVKLKDISSNFKYYFLQKKDIVLSKEYQVLVKNGQTAGRVFLELEKIGISNISIEKVDHSEIEDLRNEVKINAIKAAKEKAGHLAKAINQSAGKAIFIQEQNYMLYRPAVSNAFYMKGDASSLDMEKAKVPEIEFEKIKLEYSILCRFDLM</sequence>
<dbReference type="GO" id="GO:0006974">
    <property type="term" value="P:DNA damage response"/>
    <property type="evidence" value="ECO:0007669"/>
    <property type="project" value="TreeGrafter"/>
</dbReference>
<keyword evidence="3" id="KW-1185">Reference proteome</keyword>
<dbReference type="InterPro" id="IPR007497">
    <property type="entry name" value="SIMPL/DUF541"/>
</dbReference>
<dbReference type="Gene3D" id="3.30.70.2970">
    <property type="entry name" value="Protein of unknown function (DUF541), domain 2"/>
    <property type="match status" value="1"/>
</dbReference>
<evidence type="ECO:0000256" key="1">
    <source>
        <dbReference type="SAM" id="SignalP"/>
    </source>
</evidence>
<dbReference type="Proteomes" id="UP001207408">
    <property type="component" value="Unassembled WGS sequence"/>
</dbReference>
<evidence type="ECO:0000313" key="2">
    <source>
        <dbReference type="EMBL" id="MCW3807012.1"/>
    </source>
</evidence>